<evidence type="ECO:0000256" key="3">
    <source>
        <dbReference type="ARBA" id="ARBA00022676"/>
    </source>
</evidence>
<feature type="binding site" evidence="9">
    <location>
        <position position="121"/>
    </location>
    <ligand>
        <name>5-phospho-alpha-D-ribose 1-diphosphate</name>
        <dbReference type="ChEBI" id="CHEBI:58017"/>
    </ligand>
</feature>
<evidence type="ECO:0000256" key="7">
    <source>
        <dbReference type="ARBA" id="ARBA00052328"/>
    </source>
</evidence>
<feature type="binding site" evidence="9">
    <location>
        <position position="81"/>
    </location>
    <ligand>
        <name>5-phospho-alpha-D-ribose 1-diphosphate</name>
        <dbReference type="ChEBI" id="CHEBI:58017"/>
    </ligand>
</feature>
<feature type="binding site" evidence="9">
    <location>
        <position position="89"/>
    </location>
    <ligand>
        <name>5-phospho-alpha-D-ribose 1-diphosphate</name>
        <dbReference type="ChEBI" id="CHEBI:58017"/>
    </ligand>
</feature>
<comment type="pathway">
    <text evidence="1 9">Amino-acid biosynthesis; L-tryptophan biosynthesis; L-tryptophan from chorismate: step 2/5.</text>
</comment>
<dbReference type="FunFam" id="3.40.1030.10:FF:000002">
    <property type="entry name" value="Anthranilate phosphoribosyltransferase"/>
    <property type="match status" value="1"/>
</dbReference>
<accession>A0A1R0F7Z7</accession>
<dbReference type="OrthoDB" id="9806430at2"/>
<proteinExistence type="inferred from homology"/>
<feature type="binding site" evidence="9">
    <location>
        <begin position="109"/>
        <end position="117"/>
    </location>
    <ligand>
        <name>5-phospho-alpha-D-ribose 1-diphosphate</name>
        <dbReference type="ChEBI" id="CHEBI:58017"/>
    </ligand>
</feature>
<keyword evidence="3 9" id="KW-0328">Glycosyltransferase</keyword>
<comment type="function">
    <text evidence="9">Catalyzes the transfer of the phosphoribosyl group of 5-phosphorylribose-1-pyrophosphate (PRPP) to anthranilate to yield N-(5'-phosphoribosyl)-anthranilate (PRA).</text>
</comment>
<dbReference type="Proteomes" id="UP000187344">
    <property type="component" value="Unassembled WGS sequence"/>
</dbReference>
<dbReference type="Gene3D" id="3.40.1030.10">
    <property type="entry name" value="Nucleoside phosphorylase/phosphoribosyltransferase catalytic domain"/>
    <property type="match status" value="1"/>
</dbReference>
<feature type="binding site" evidence="9">
    <location>
        <position position="167"/>
    </location>
    <ligand>
        <name>anthranilate</name>
        <dbReference type="ChEBI" id="CHEBI:16567"/>
        <label>2</label>
    </ligand>
</feature>
<reference evidence="12 13" key="1">
    <citation type="submission" date="2016-12" db="EMBL/GenBank/DDBJ databases">
        <title>Comparative genomics of Bartonella apis.</title>
        <authorList>
            <person name="Engel P."/>
        </authorList>
    </citation>
    <scope>NUCLEOTIDE SEQUENCE [LARGE SCALE GENOMIC DNA]</scope>
    <source>
        <strain evidence="12 13">PEB0149</strain>
    </source>
</reference>
<dbReference type="PANTHER" id="PTHR43285">
    <property type="entry name" value="ANTHRANILATE PHOSPHORIBOSYLTRANSFERASE"/>
    <property type="match status" value="1"/>
</dbReference>
<feature type="binding site" evidence="9">
    <location>
        <begin position="91"/>
        <end position="94"/>
    </location>
    <ligand>
        <name>5-phospho-alpha-D-ribose 1-diphosphate</name>
        <dbReference type="ChEBI" id="CHEBI:58017"/>
    </ligand>
</feature>
<keyword evidence="4 9" id="KW-0808">Transferase</keyword>
<feature type="domain" description="Glycosyl transferase family 3 N-terminal" evidence="11">
    <location>
        <begin position="5"/>
        <end position="66"/>
    </location>
</feature>
<dbReference type="PANTHER" id="PTHR43285:SF2">
    <property type="entry name" value="ANTHRANILATE PHOSPHORIBOSYLTRANSFERASE"/>
    <property type="match status" value="1"/>
</dbReference>
<dbReference type="Pfam" id="PF00591">
    <property type="entry name" value="Glycos_transf_3"/>
    <property type="match status" value="1"/>
</dbReference>
<feature type="binding site" evidence="9">
    <location>
        <position position="112"/>
    </location>
    <ligand>
        <name>anthranilate</name>
        <dbReference type="ChEBI" id="CHEBI:16567"/>
        <label>1</label>
    </ligand>
</feature>
<gene>
    <name evidence="9" type="primary">trpD</name>
    <name evidence="12" type="ORF">PEB0149_005030</name>
</gene>
<comment type="similarity">
    <text evidence="9">Belongs to the anthranilate phosphoribosyltransferase family.</text>
</comment>
<dbReference type="HAMAP" id="MF_00211">
    <property type="entry name" value="TrpD"/>
    <property type="match status" value="1"/>
</dbReference>
<evidence type="ECO:0000313" key="12">
    <source>
        <dbReference type="EMBL" id="OLY43081.1"/>
    </source>
</evidence>
<comment type="subunit">
    <text evidence="9">Homodimer.</text>
</comment>
<dbReference type="GO" id="GO:0000162">
    <property type="term" value="P:L-tryptophan biosynthetic process"/>
    <property type="evidence" value="ECO:0007669"/>
    <property type="project" value="UniProtKB-UniRule"/>
</dbReference>
<keyword evidence="5 9" id="KW-0822">Tryptophan biosynthesis</keyword>
<dbReference type="Gene3D" id="1.20.970.10">
    <property type="entry name" value="Transferase, Pyrimidine Nucleoside Phosphorylase, Chain C"/>
    <property type="match status" value="1"/>
</dbReference>
<comment type="caution">
    <text evidence="9">Lacks conserved residue(s) required for the propagation of feature annotation.</text>
</comment>
<dbReference type="UniPathway" id="UPA00035">
    <property type="reaction ID" value="UER00041"/>
</dbReference>
<dbReference type="GO" id="GO:0005829">
    <property type="term" value="C:cytosol"/>
    <property type="evidence" value="ECO:0007669"/>
    <property type="project" value="TreeGrafter"/>
</dbReference>
<comment type="caution">
    <text evidence="12">The sequence shown here is derived from an EMBL/GenBank/DDBJ whole genome shotgun (WGS) entry which is preliminary data.</text>
</comment>
<dbReference type="SUPFAM" id="SSF47648">
    <property type="entry name" value="Nucleoside phosphorylase/phosphoribosyltransferase N-terminal domain"/>
    <property type="match status" value="1"/>
</dbReference>
<dbReference type="GO" id="GO:0000287">
    <property type="term" value="F:magnesium ion binding"/>
    <property type="evidence" value="ECO:0007669"/>
    <property type="project" value="UniProtKB-UniRule"/>
</dbReference>
<evidence type="ECO:0000259" key="11">
    <source>
        <dbReference type="Pfam" id="PF02885"/>
    </source>
</evidence>
<evidence type="ECO:0000256" key="2">
    <source>
        <dbReference type="ARBA" id="ARBA00022605"/>
    </source>
</evidence>
<evidence type="ECO:0000256" key="1">
    <source>
        <dbReference type="ARBA" id="ARBA00004907"/>
    </source>
</evidence>
<evidence type="ECO:0000256" key="6">
    <source>
        <dbReference type="ARBA" id="ARBA00023141"/>
    </source>
</evidence>
<comment type="similarity">
    <text evidence="8">In the C-terminal section; belongs to the anthranilate phosphoribosyltransferase family.</text>
</comment>
<dbReference type="EMBL" id="LXYT01000002">
    <property type="protein sequence ID" value="OLY43081.1"/>
    <property type="molecule type" value="Genomic_DNA"/>
</dbReference>
<evidence type="ECO:0000256" key="9">
    <source>
        <dbReference type="HAMAP-Rule" id="MF_00211"/>
    </source>
</evidence>
<evidence type="ECO:0000256" key="5">
    <source>
        <dbReference type="ARBA" id="ARBA00022822"/>
    </source>
</evidence>
<feature type="domain" description="Glycosyl transferase family 3" evidence="10">
    <location>
        <begin position="76"/>
        <end position="323"/>
    </location>
</feature>
<dbReference type="EC" id="2.4.2.18" evidence="9"/>
<protein>
    <recommendedName>
        <fullName evidence="9">Anthranilate phosphoribosyltransferase</fullName>
        <ecNumber evidence="9">2.4.2.18</ecNumber>
    </recommendedName>
</protein>
<dbReference type="InterPro" id="IPR036320">
    <property type="entry name" value="Glycosyl_Trfase_fam3_N_dom_sf"/>
</dbReference>
<name>A0A1R0F7Z7_9HYPH</name>
<feature type="binding site" evidence="9">
    <location>
        <position position="93"/>
    </location>
    <ligand>
        <name>Mg(2+)</name>
        <dbReference type="ChEBI" id="CHEBI:18420"/>
        <label>1</label>
    </ligand>
</feature>
<evidence type="ECO:0000256" key="4">
    <source>
        <dbReference type="ARBA" id="ARBA00022679"/>
    </source>
</evidence>
<organism evidence="12 13">
    <name type="scientific">Bartonella apis</name>
    <dbReference type="NCBI Taxonomy" id="1686310"/>
    <lineage>
        <taxon>Bacteria</taxon>
        <taxon>Pseudomonadati</taxon>
        <taxon>Pseudomonadota</taxon>
        <taxon>Alphaproteobacteria</taxon>
        <taxon>Hyphomicrobiales</taxon>
        <taxon>Bartonellaceae</taxon>
        <taxon>Bartonella</taxon>
    </lineage>
</organism>
<comment type="catalytic activity">
    <reaction evidence="7 9">
        <text>N-(5-phospho-beta-D-ribosyl)anthranilate + diphosphate = 5-phospho-alpha-D-ribose 1-diphosphate + anthranilate</text>
        <dbReference type="Rhea" id="RHEA:11768"/>
        <dbReference type="ChEBI" id="CHEBI:16567"/>
        <dbReference type="ChEBI" id="CHEBI:18277"/>
        <dbReference type="ChEBI" id="CHEBI:33019"/>
        <dbReference type="ChEBI" id="CHEBI:58017"/>
        <dbReference type="EC" id="2.4.2.18"/>
    </reaction>
</comment>
<evidence type="ECO:0000256" key="8">
    <source>
        <dbReference type="ARBA" id="ARBA00061188"/>
    </source>
</evidence>
<dbReference type="AlphaFoldDB" id="A0A1R0F7Z7"/>
<feature type="binding site" evidence="9">
    <location>
        <begin position="84"/>
        <end position="85"/>
    </location>
    <ligand>
        <name>5-phospho-alpha-D-ribose 1-diphosphate</name>
        <dbReference type="ChEBI" id="CHEBI:58017"/>
    </ligand>
</feature>
<keyword evidence="9" id="KW-0479">Metal-binding</keyword>
<dbReference type="InterPro" id="IPR000312">
    <property type="entry name" value="Glycosyl_Trfase_fam3"/>
</dbReference>
<dbReference type="InterPro" id="IPR005940">
    <property type="entry name" value="Anthranilate_Pribosyl_Tfrase"/>
</dbReference>
<dbReference type="GO" id="GO:0004048">
    <property type="term" value="F:anthranilate phosphoribosyltransferase activity"/>
    <property type="evidence" value="ECO:0007669"/>
    <property type="project" value="UniProtKB-UniRule"/>
</dbReference>
<comment type="cofactor">
    <cofactor evidence="9">
        <name>Mg(2+)</name>
        <dbReference type="ChEBI" id="CHEBI:18420"/>
    </cofactor>
    <text evidence="9">Binds 2 magnesium ions per monomer.</text>
</comment>
<evidence type="ECO:0000313" key="13">
    <source>
        <dbReference type="Proteomes" id="UP000187344"/>
    </source>
</evidence>
<feature type="binding site" evidence="9">
    <location>
        <position position="226"/>
    </location>
    <ligand>
        <name>Mg(2+)</name>
        <dbReference type="ChEBI" id="CHEBI:18420"/>
        <label>1</label>
    </ligand>
</feature>
<dbReference type="SUPFAM" id="SSF52418">
    <property type="entry name" value="Nucleoside phosphorylase/phosphoribosyltransferase catalytic domain"/>
    <property type="match status" value="1"/>
</dbReference>
<dbReference type="RefSeq" id="WP_075870002.1">
    <property type="nucleotide sequence ID" value="NZ_CALYQA010000001.1"/>
</dbReference>
<keyword evidence="6 9" id="KW-0057">Aromatic amino acid biosynthesis</keyword>
<dbReference type="Pfam" id="PF02885">
    <property type="entry name" value="Glycos_trans_3N"/>
    <property type="match status" value="1"/>
</dbReference>
<evidence type="ECO:0000259" key="10">
    <source>
        <dbReference type="Pfam" id="PF00591"/>
    </source>
</evidence>
<keyword evidence="9" id="KW-0460">Magnesium</keyword>
<sequence>MSDLKPFINKVATGASLTKDEAEEAFTIMMSGQATPAQIGGFLMSLRVRGETLDEITGAVASMRKKMLRVDSVDGAVDIVGTGGDQSGSYNVSTATAFVVAGAGVPVGKHGNRALSSKSGAADALAALGVNIDATPEMIGRCIREVGIGFMFAPTHHSAMRHVGPARVELGTRTIFNILGPLSNPAGVTNQLIGVFSPKWVVPIAKVLQGLGSKSLWVVHGSGMDELTTAGETEVAALKDGVLTTFTVTPEDAGLKRVTMAELKGGDPQYNAKALRAVLEGQHGAYRDIVLLNSAAAFIIAGKADTLKQGVKIAEQSIDQGKAKEKLEHLIKVSNDLGENNE</sequence>
<keyword evidence="13" id="KW-1185">Reference proteome</keyword>
<feature type="binding site" evidence="9">
    <location>
        <position position="81"/>
    </location>
    <ligand>
        <name>anthranilate</name>
        <dbReference type="ChEBI" id="CHEBI:16567"/>
        <label>1</label>
    </ligand>
</feature>
<feature type="binding site" evidence="9">
    <location>
        <position position="226"/>
    </location>
    <ligand>
        <name>Mg(2+)</name>
        <dbReference type="ChEBI" id="CHEBI:18420"/>
        <label>2</label>
    </ligand>
</feature>
<dbReference type="InterPro" id="IPR017459">
    <property type="entry name" value="Glycosyl_Trfase_fam3_N_dom"/>
</dbReference>
<keyword evidence="2 9" id="KW-0028">Amino-acid biosynthesis</keyword>
<dbReference type="GeneID" id="92991511"/>
<dbReference type="InterPro" id="IPR035902">
    <property type="entry name" value="Nuc_phospho_transferase"/>
</dbReference>
<dbReference type="NCBIfam" id="TIGR01245">
    <property type="entry name" value="trpD"/>
    <property type="match status" value="1"/>
</dbReference>
<feature type="binding site" evidence="9">
    <location>
        <position position="225"/>
    </location>
    <ligand>
        <name>Mg(2+)</name>
        <dbReference type="ChEBI" id="CHEBI:18420"/>
        <label>2</label>
    </ligand>
</feature>